<dbReference type="AlphaFoldDB" id="A0A1I4UW10"/>
<protein>
    <submittedName>
        <fullName evidence="1">Uncharacterized protein</fullName>
    </submittedName>
</protein>
<accession>A0A1I4UW10</accession>
<evidence type="ECO:0000313" key="1">
    <source>
        <dbReference type="EMBL" id="SFM93169.1"/>
    </source>
</evidence>
<evidence type="ECO:0000313" key="2">
    <source>
        <dbReference type="Proteomes" id="UP000182961"/>
    </source>
</evidence>
<sequence>MFYLFKTMLLPKNNAKRTINFNVKSVLECGGAIIKTIEENFISAFSKSPVIDGD</sequence>
<keyword evidence="2" id="KW-1185">Reference proteome</keyword>
<gene>
    <name evidence="1" type="ORF">SAMN05444143_10412</name>
</gene>
<reference evidence="2" key="1">
    <citation type="submission" date="2016-10" db="EMBL/GenBank/DDBJ databases">
        <authorList>
            <person name="Varghese N."/>
            <person name="Submissions S."/>
        </authorList>
    </citation>
    <scope>NUCLEOTIDE SEQUENCE [LARGE SCALE GENOMIC DNA]</scope>
    <source>
        <strain evidence="2">DSM 4002</strain>
    </source>
</reference>
<organism evidence="1 2">
    <name type="scientific">Flavobacterium succinicans</name>
    <dbReference type="NCBI Taxonomy" id="29536"/>
    <lineage>
        <taxon>Bacteria</taxon>
        <taxon>Pseudomonadati</taxon>
        <taxon>Bacteroidota</taxon>
        <taxon>Flavobacteriia</taxon>
        <taxon>Flavobacteriales</taxon>
        <taxon>Flavobacteriaceae</taxon>
        <taxon>Flavobacterium</taxon>
    </lineage>
</organism>
<dbReference type="EMBL" id="FOUT01000004">
    <property type="protein sequence ID" value="SFM93169.1"/>
    <property type="molecule type" value="Genomic_DNA"/>
</dbReference>
<dbReference type="Proteomes" id="UP000182961">
    <property type="component" value="Unassembled WGS sequence"/>
</dbReference>
<name>A0A1I4UW10_9FLAO</name>
<proteinExistence type="predicted"/>